<dbReference type="OrthoDB" id="5296765at2"/>
<reference evidence="5 6" key="1">
    <citation type="submission" date="2014-02" db="EMBL/GenBank/DDBJ databases">
        <title>Genome sequence of Brachybacterium phenoliresistens strain W13A50.</title>
        <authorList>
            <person name="Wang X."/>
        </authorList>
    </citation>
    <scope>NUCLEOTIDE SEQUENCE [LARGE SCALE GENOMIC DNA]</scope>
    <source>
        <strain evidence="5 6">W13A50</strain>
    </source>
</reference>
<dbReference type="Gene3D" id="3.40.50.300">
    <property type="entry name" value="P-loop containing nucleotide triphosphate hydrolases"/>
    <property type="match status" value="1"/>
</dbReference>
<dbReference type="SMART" id="SM00382">
    <property type="entry name" value="AAA"/>
    <property type="match status" value="1"/>
</dbReference>
<proteinExistence type="predicted"/>
<evidence type="ECO:0000313" key="6">
    <source>
        <dbReference type="Proteomes" id="UP000023067"/>
    </source>
</evidence>
<dbReference type="RefSeq" id="WP_038370981.1">
    <property type="nucleotide sequence ID" value="NZ_BAAAOW010000011.1"/>
</dbReference>
<comment type="caution">
    <text evidence="5">The sequence shown here is derived from an EMBL/GenBank/DDBJ whole genome shotgun (WGS) entry which is preliminary data.</text>
</comment>
<dbReference type="GO" id="GO:0005524">
    <property type="term" value="F:ATP binding"/>
    <property type="evidence" value="ECO:0007669"/>
    <property type="project" value="UniProtKB-KW"/>
</dbReference>
<dbReference type="EMBL" id="JDYK01000003">
    <property type="protein sequence ID" value="EWS82425.1"/>
    <property type="molecule type" value="Genomic_DNA"/>
</dbReference>
<dbReference type="HOGENOM" id="CLU_000604_1_11_11"/>
<keyword evidence="2" id="KW-0547">Nucleotide-binding</keyword>
<dbReference type="FunFam" id="3.40.50.300:FF:000134">
    <property type="entry name" value="Iron-enterobactin ABC transporter ATP-binding protein"/>
    <property type="match status" value="1"/>
</dbReference>
<dbReference type="STRING" id="396014.BF93_12615"/>
<keyword evidence="3 5" id="KW-0067">ATP-binding</keyword>
<feature type="domain" description="ABC transporter" evidence="4">
    <location>
        <begin position="3"/>
        <end position="235"/>
    </location>
</feature>
<protein>
    <submittedName>
        <fullName evidence="5">ABC transporter ATP-binding protein</fullName>
    </submittedName>
</protein>
<dbReference type="Proteomes" id="UP000023067">
    <property type="component" value="Unassembled WGS sequence"/>
</dbReference>
<dbReference type="eggNOG" id="COG1120">
    <property type="taxonomic scope" value="Bacteria"/>
</dbReference>
<keyword evidence="6" id="KW-1185">Reference proteome</keyword>
<keyword evidence="1" id="KW-0813">Transport</keyword>
<evidence type="ECO:0000256" key="1">
    <source>
        <dbReference type="ARBA" id="ARBA00022448"/>
    </source>
</evidence>
<dbReference type="InterPro" id="IPR003439">
    <property type="entry name" value="ABC_transporter-like_ATP-bd"/>
</dbReference>
<dbReference type="PANTHER" id="PTHR42794:SF2">
    <property type="entry name" value="ABC TRANSPORTER ATP-BINDING PROTEIN"/>
    <property type="match status" value="1"/>
</dbReference>
<evidence type="ECO:0000256" key="2">
    <source>
        <dbReference type="ARBA" id="ARBA00022741"/>
    </source>
</evidence>
<organism evidence="5 6">
    <name type="scientific">Brachybacterium phenoliresistens</name>
    <dbReference type="NCBI Taxonomy" id="396014"/>
    <lineage>
        <taxon>Bacteria</taxon>
        <taxon>Bacillati</taxon>
        <taxon>Actinomycetota</taxon>
        <taxon>Actinomycetes</taxon>
        <taxon>Micrococcales</taxon>
        <taxon>Dermabacteraceae</taxon>
        <taxon>Brachybacterium</taxon>
    </lineage>
</organism>
<sequence>MRVRARGIGVRLGGADVLCDVDIDAPAGQVTGLLGPNGSGKSTLLRSLYRAVPTHRGSVRIGDRDVSAMPARERARAIAVMLQDAPTDVDLTVLEVVLLGRIPHRSAFGDDTREDLRIAADALRRTGVQDLAGRLMATLSGGQRQRVMLARALAQQSPVLLLDEPSNHLDIRHQLELMQLVREQRSTVVAALHDLNLALTSCDHVVVLERGRVAGQGPAREVLTPELIGRVFEVDARLLGEQDPTFAFRPLSPLRSALP</sequence>
<accession>Z9JVM0</accession>
<dbReference type="GO" id="GO:0016887">
    <property type="term" value="F:ATP hydrolysis activity"/>
    <property type="evidence" value="ECO:0007669"/>
    <property type="project" value="InterPro"/>
</dbReference>
<name>Z9JVM0_9MICO</name>
<gene>
    <name evidence="5" type="ORF">BF93_12615</name>
</gene>
<evidence type="ECO:0000256" key="3">
    <source>
        <dbReference type="ARBA" id="ARBA00022840"/>
    </source>
</evidence>
<dbReference type="InterPro" id="IPR017871">
    <property type="entry name" value="ABC_transporter-like_CS"/>
</dbReference>
<dbReference type="AlphaFoldDB" id="Z9JVM0"/>
<dbReference type="SUPFAM" id="SSF52540">
    <property type="entry name" value="P-loop containing nucleoside triphosphate hydrolases"/>
    <property type="match status" value="1"/>
</dbReference>
<dbReference type="PATRIC" id="fig|396014.3.peg.1030"/>
<dbReference type="PANTHER" id="PTHR42794">
    <property type="entry name" value="HEMIN IMPORT ATP-BINDING PROTEIN HMUV"/>
    <property type="match status" value="1"/>
</dbReference>
<dbReference type="InterPro" id="IPR027417">
    <property type="entry name" value="P-loop_NTPase"/>
</dbReference>
<dbReference type="InterPro" id="IPR003593">
    <property type="entry name" value="AAA+_ATPase"/>
</dbReference>
<evidence type="ECO:0000313" key="5">
    <source>
        <dbReference type="EMBL" id="EWS82425.1"/>
    </source>
</evidence>
<dbReference type="PROSITE" id="PS00211">
    <property type="entry name" value="ABC_TRANSPORTER_1"/>
    <property type="match status" value="1"/>
</dbReference>
<dbReference type="PROSITE" id="PS50893">
    <property type="entry name" value="ABC_TRANSPORTER_2"/>
    <property type="match status" value="1"/>
</dbReference>
<dbReference type="Pfam" id="PF00005">
    <property type="entry name" value="ABC_tran"/>
    <property type="match status" value="1"/>
</dbReference>
<dbReference type="CDD" id="cd03214">
    <property type="entry name" value="ABC_Iron-Siderophores_B12_Hemin"/>
    <property type="match status" value="1"/>
</dbReference>
<evidence type="ECO:0000259" key="4">
    <source>
        <dbReference type="PROSITE" id="PS50893"/>
    </source>
</evidence>